<evidence type="ECO:0000313" key="3">
    <source>
        <dbReference type="Proteomes" id="UP001221898"/>
    </source>
</evidence>
<dbReference type="Proteomes" id="UP001221898">
    <property type="component" value="Unassembled WGS sequence"/>
</dbReference>
<evidence type="ECO:0000313" key="2">
    <source>
        <dbReference type="EMBL" id="KAJ8389142.1"/>
    </source>
</evidence>
<name>A0AAD7W9S3_9TELE</name>
<reference evidence="2" key="1">
    <citation type="journal article" date="2023" name="Science">
        <title>Genome structures resolve the early diversification of teleost fishes.</title>
        <authorList>
            <person name="Parey E."/>
            <person name="Louis A."/>
            <person name="Montfort J."/>
            <person name="Bouchez O."/>
            <person name="Roques C."/>
            <person name="Iampietro C."/>
            <person name="Lluch J."/>
            <person name="Castinel A."/>
            <person name="Donnadieu C."/>
            <person name="Desvignes T."/>
            <person name="Floi Bucao C."/>
            <person name="Jouanno E."/>
            <person name="Wen M."/>
            <person name="Mejri S."/>
            <person name="Dirks R."/>
            <person name="Jansen H."/>
            <person name="Henkel C."/>
            <person name="Chen W.J."/>
            <person name="Zahm M."/>
            <person name="Cabau C."/>
            <person name="Klopp C."/>
            <person name="Thompson A.W."/>
            <person name="Robinson-Rechavi M."/>
            <person name="Braasch I."/>
            <person name="Lecointre G."/>
            <person name="Bobe J."/>
            <person name="Postlethwait J.H."/>
            <person name="Berthelot C."/>
            <person name="Roest Crollius H."/>
            <person name="Guiguen Y."/>
        </authorList>
    </citation>
    <scope>NUCLEOTIDE SEQUENCE</scope>
    <source>
        <strain evidence="2">NC1722</strain>
    </source>
</reference>
<proteinExistence type="predicted"/>
<dbReference type="EMBL" id="JAINUG010000186">
    <property type="protein sequence ID" value="KAJ8389142.1"/>
    <property type="molecule type" value="Genomic_DNA"/>
</dbReference>
<gene>
    <name evidence="2" type="ORF">AAFF_G00123480</name>
</gene>
<accession>A0AAD7W9S3</accession>
<organism evidence="2 3">
    <name type="scientific">Aldrovandia affinis</name>
    <dbReference type="NCBI Taxonomy" id="143900"/>
    <lineage>
        <taxon>Eukaryota</taxon>
        <taxon>Metazoa</taxon>
        <taxon>Chordata</taxon>
        <taxon>Craniata</taxon>
        <taxon>Vertebrata</taxon>
        <taxon>Euteleostomi</taxon>
        <taxon>Actinopterygii</taxon>
        <taxon>Neopterygii</taxon>
        <taxon>Teleostei</taxon>
        <taxon>Notacanthiformes</taxon>
        <taxon>Halosauridae</taxon>
        <taxon>Aldrovandia</taxon>
    </lineage>
</organism>
<protein>
    <submittedName>
        <fullName evidence="2">Uncharacterized protein</fullName>
    </submittedName>
</protein>
<evidence type="ECO:0000256" key="1">
    <source>
        <dbReference type="SAM" id="MobiDB-lite"/>
    </source>
</evidence>
<feature type="region of interest" description="Disordered" evidence="1">
    <location>
        <begin position="22"/>
        <end position="41"/>
    </location>
</feature>
<sequence length="187" mass="20120">MVEVACRGPNVYALETDIETGPLAGQSYSAPSSPGFKETAAPARLNGQEGGASEAPIDERAERGAGDDFNECPGAQIISATQPGSYTRPLFTEPFRDGRLQRVCTSLPRAAVRKPRSSVLRLSKFSRQTVACSACLFLPDTARVTLRDSQRRRDAPQIALTINAGKKAPGACGGPFDRLMRYVGRYL</sequence>
<keyword evidence="3" id="KW-1185">Reference proteome</keyword>
<comment type="caution">
    <text evidence="2">The sequence shown here is derived from an EMBL/GenBank/DDBJ whole genome shotgun (WGS) entry which is preliminary data.</text>
</comment>
<dbReference type="AlphaFoldDB" id="A0AAD7W9S3"/>